<accession>A0A0F9E7M0</accession>
<comment type="caution">
    <text evidence="1">The sequence shown here is derived from an EMBL/GenBank/DDBJ whole genome shotgun (WGS) entry which is preliminary data.</text>
</comment>
<dbReference type="AlphaFoldDB" id="A0A0F9E7M0"/>
<protein>
    <recommendedName>
        <fullName evidence="2">Right handed beta helix domain-containing protein</fullName>
    </recommendedName>
</protein>
<evidence type="ECO:0008006" key="2">
    <source>
        <dbReference type="Google" id="ProtNLM"/>
    </source>
</evidence>
<dbReference type="EMBL" id="LAZR01026015">
    <property type="protein sequence ID" value="KKL70033.1"/>
    <property type="molecule type" value="Genomic_DNA"/>
</dbReference>
<sequence length="333" mass="35108">MSFNKQGVKRGWHFNLETQNLEAYNNGNEIFQYPFGISYYVTKAGEGGTGSGVDTNSGLSWAQSFLTIQTALDAAATAARRGGIKIFVGPGGYTEDLITPINSEAPFGELIAVNPTPGRSYGAVYLTASTAGQPVLKVRARGWHIKGFEFDALADAECILLDGSDATYVAAGTLIEDCLFVGQNQGLYGIEINNALSNAALTTVRNCGFYGFTSGSTAGYCIFISDSSHDAARFWLVEDNWFGDSDNLVKAQFKECVVQRNTFLAGGANQSPADKLVNTSGSNSNFSLNTFGGAYTTAGGYTAGSGDDWAGNMAEDVAGEAANGWTYAVPATA</sequence>
<proteinExistence type="predicted"/>
<evidence type="ECO:0000313" key="1">
    <source>
        <dbReference type="EMBL" id="KKL70033.1"/>
    </source>
</evidence>
<reference evidence="1" key="1">
    <citation type="journal article" date="2015" name="Nature">
        <title>Complex archaea that bridge the gap between prokaryotes and eukaryotes.</title>
        <authorList>
            <person name="Spang A."/>
            <person name="Saw J.H."/>
            <person name="Jorgensen S.L."/>
            <person name="Zaremba-Niedzwiedzka K."/>
            <person name="Martijn J."/>
            <person name="Lind A.E."/>
            <person name="van Eijk R."/>
            <person name="Schleper C."/>
            <person name="Guy L."/>
            <person name="Ettema T.J."/>
        </authorList>
    </citation>
    <scope>NUCLEOTIDE SEQUENCE</scope>
</reference>
<organism evidence="1">
    <name type="scientific">marine sediment metagenome</name>
    <dbReference type="NCBI Taxonomy" id="412755"/>
    <lineage>
        <taxon>unclassified sequences</taxon>
        <taxon>metagenomes</taxon>
        <taxon>ecological metagenomes</taxon>
    </lineage>
</organism>
<dbReference type="Gene3D" id="2.160.20.10">
    <property type="entry name" value="Single-stranded right-handed beta-helix, Pectin lyase-like"/>
    <property type="match status" value="1"/>
</dbReference>
<dbReference type="InterPro" id="IPR012334">
    <property type="entry name" value="Pectin_lyas_fold"/>
</dbReference>
<dbReference type="SUPFAM" id="SSF51126">
    <property type="entry name" value="Pectin lyase-like"/>
    <property type="match status" value="1"/>
</dbReference>
<gene>
    <name evidence="1" type="ORF">LCGC14_2108980</name>
</gene>
<dbReference type="InterPro" id="IPR011050">
    <property type="entry name" value="Pectin_lyase_fold/virulence"/>
</dbReference>
<name>A0A0F9E7M0_9ZZZZ</name>